<evidence type="ECO:0000313" key="2">
    <source>
        <dbReference type="EMBL" id="GMA87118.1"/>
    </source>
</evidence>
<name>A0ABQ6JG28_9ACTN</name>
<gene>
    <name evidence="2" type="ORF">GCM10025868_23680</name>
</gene>
<sequence length="42" mass="4627">MRHAGTDVEVTTATPLELAVEPREPLLPRPEQPVGREPLPRA</sequence>
<accession>A0ABQ6JG28</accession>
<keyword evidence="3" id="KW-1185">Reference proteome</keyword>
<proteinExistence type="predicted"/>
<reference evidence="3" key="1">
    <citation type="journal article" date="2019" name="Int. J. Syst. Evol. Microbiol.">
        <title>The Global Catalogue of Microorganisms (GCM) 10K type strain sequencing project: providing services to taxonomists for standard genome sequencing and annotation.</title>
        <authorList>
            <consortium name="The Broad Institute Genomics Platform"/>
            <consortium name="The Broad Institute Genome Sequencing Center for Infectious Disease"/>
            <person name="Wu L."/>
            <person name="Ma J."/>
        </authorList>
    </citation>
    <scope>NUCLEOTIDE SEQUENCE [LARGE SCALE GENOMIC DNA]</scope>
    <source>
        <strain evidence="3">NBRC 108730</strain>
    </source>
</reference>
<evidence type="ECO:0000256" key="1">
    <source>
        <dbReference type="SAM" id="MobiDB-lite"/>
    </source>
</evidence>
<comment type="caution">
    <text evidence="2">The sequence shown here is derived from an EMBL/GenBank/DDBJ whole genome shotgun (WGS) entry which is preliminary data.</text>
</comment>
<organism evidence="2 3">
    <name type="scientific">Angustibacter aerolatus</name>
    <dbReference type="NCBI Taxonomy" id="1162965"/>
    <lineage>
        <taxon>Bacteria</taxon>
        <taxon>Bacillati</taxon>
        <taxon>Actinomycetota</taxon>
        <taxon>Actinomycetes</taxon>
        <taxon>Kineosporiales</taxon>
        <taxon>Kineosporiaceae</taxon>
    </lineage>
</organism>
<protein>
    <submittedName>
        <fullName evidence="2">Uncharacterized protein</fullName>
    </submittedName>
</protein>
<dbReference type="Proteomes" id="UP001157017">
    <property type="component" value="Unassembled WGS sequence"/>
</dbReference>
<dbReference type="EMBL" id="BSUZ01000001">
    <property type="protein sequence ID" value="GMA87118.1"/>
    <property type="molecule type" value="Genomic_DNA"/>
</dbReference>
<feature type="region of interest" description="Disordered" evidence="1">
    <location>
        <begin position="1"/>
        <end position="42"/>
    </location>
</feature>
<evidence type="ECO:0000313" key="3">
    <source>
        <dbReference type="Proteomes" id="UP001157017"/>
    </source>
</evidence>